<evidence type="ECO:0000256" key="1">
    <source>
        <dbReference type="ARBA" id="ARBA00004123"/>
    </source>
</evidence>
<evidence type="ECO:0000313" key="8">
    <source>
        <dbReference type="Proteomes" id="UP000827889"/>
    </source>
</evidence>
<dbReference type="Pfam" id="PF02365">
    <property type="entry name" value="NAM"/>
    <property type="match status" value="1"/>
</dbReference>
<dbReference type="PANTHER" id="PTHR31989">
    <property type="entry name" value="NAC DOMAIN-CONTAINING PROTEIN 82-RELATED"/>
    <property type="match status" value="1"/>
</dbReference>
<feature type="region of interest" description="Disordered" evidence="6">
    <location>
        <begin position="338"/>
        <end position="368"/>
    </location>
</feature>
<protein>
    <submittedName>
        <fullName evidence="9">NAC domain-containing protein 2-like</fullName>
    </submittedName>
</protein>
<dbReference type="InterPro" id="IPR036093">
    <property type="entry name" value="NAC_dom_sf"/>
</dbReference>
<dbReference type="RefSeq" id="XP_030531954.1">
    <property type="nucleotide sequence ID" value="XM_030676094.2"/>
</dbReference>
<evidence type="ECO:0000256" key="3">
    <source>
        <dbReference type="ARBA" id="ARBA00023125"/>
    </source>
</evidence>
<evidence type="ECO:0000256" key="5">
    <source>
        <dbReference type="ARBA" id="ARBA00023242"/>
    </source>
</evidence>
<dbReference type="Gene3D" id="2.170.150.80">
    <property type="entry name" value="NAC domain"/>
    <property type="match status" value="1"/>
</dbReference>
<evidence type="ECO:0000256" key="4">
    <source>
        <dbReference type="ARBA" id="ARBA00023163"/>
    </source>
</evidence>
<feature type="compositionally biased region" description="Polar residues" evidence="6">
    <location>
        <begin position="435"/>
        <end position="444"/>
    </location>
</feature>
<dbReference type="GO" id="GO:0003677">
    <property type="term" value="F:DNA binding"/>
    <property type="evidence" value="ECO:0007669"/>
    <property type="project" value="UniProtKB-KW"/>
</dbReference>
<dbReference type="KEGG" id="rarg:115742024"/>
<gene>
    <name evidence="9" type="primary">LOC115742024</name>
</gene>
<dbReference type="InterPro" id="IPR003441">
    <property type="entry name" value="NAC-dom"/>
</dbReference>
<dbReference type="SUPFAM" id="SSF101941">
    <property type="entry name" value="NAC domain"/>
    <property type="match status" value="1"/>
</dbReference>
<dbReference type="OrthoDB" id="1739958at2759"/>
<evidence type="ECO:0000256" key="2">
    <source>
        <dbReference type="ARBA" id="ARBA00023015"/>
    </source>
</evidence>
<keyword evidence="4" id="KW-0804">Transcription</keyword>
<accession>A0A8B8PBC5</accession>
<evidence type="ECO:0000313" key="9">
    <source>
        <dbReference type="RefSeq" id="XP_030531954.1"/>
    </source>
</evidence>
<dbReference type="PROSITE" id="PS51005">
    <property type="entry name" value="NAC"/>
    <property type="match status" value="1"/>
</dbReference>
<keyword evidence="8" id="KW-1185">Reference proteome</keyword>
<organism evidence="8 9">
    <name type="scientific">Rhodamnia argentea</name>
    <dbReference type="NCBI Taxonomy" id="178133"/>
    <lineage>
        <taxon>Eukaryota</taxon>
        <taxon>Viridiplantae</taxon>
        <taxon>Streptophyta</taxon>
        <taxon>Embryophyta</taxon>
        <taxon>Tracheophyta</taxon>
        <taxon>Spermatophyta</taxon>
        <taxon>Magnoliopsida</taxon>
        <taxon>eudicotyledons</taxon>
        <taxon>Gunneridae</taxon>
        <taxon>Pentapetalae</taxon>
        <taxon>rosids</taxon>
        <taxon>malvids</taxon>
        <taxon>Myrtales</taxon>
        <taxon>Myrtaceae</taxon>
        <taxon>Myrtoideae</taxon>
        <taxon>Myrteae</taxon>
        <taxon>Australasian group</taxon>
        <taxon>Rhodamnia</taxon>
    </lineage>
</organism>
<dbReference type="Proteomes" id="UP000827889">
    <property type="component" value="Chromosome 5"/>
</dbReference>
<keyword evidence="2" id="KW-0805">Transcription regulation</keyword>
<dbReference type="AlphaFoldDB" id="A0A8B8PBC5"/>
<evidence type="ECO:0000259" key="7">
    <source>
        <dbReference type="PROSITE" id="PS51005"/>
    </source>
</evidence>
<comment type="subcellular location">
    <subcellularLocation>
        <location evidence="1">Nucleus</location>
    </subcellularLocation>
</comment>
<keyword evidence="5" id="KW-0539">Nucleus</keyword>
<feature type="domain" description="NAC" evidence="7">
    <location>
        <begin position="10"/>
        <end position="157"/>
    </location>
</feature>
<sequence length="481" mass="54079">MAAAIIPQTLPVGYRFHPTDEEFVDHYLMNRVQGYVDRPCIIPDIDICSWDPWELPDKFHGASMIGLDDQVQEWWFFCPYTPQQVKRSTPSGYWKKTGADRNVKARNTSRVIGTKKTLVFHRGRGTKGVKTNWVIHEYHLLTIDSNRTYVLCRLKHKRDEKADNSTPESARGTITLADFDLDLHEPEHEGSFPEPLVQAKMKSLMEHLHQPENRAEFNSADLLRLLQPANNSFPTIVHQRANIESPSVMDISLDNGLTDESNQLTFGASEEDEDVGDMQNADLPYDDFFDGYMQTEYGQTSNSHNHPVLMNRRAQTTESVHGFVPLEEKKGMVENKFNSSPAASEKPKLRPVPEAPHRPMAPPIRPASVKRYGKDEEPRFEKVKKETAAVNIKPECISLDETASRAKVLGYKEHGSAGNSVKKTSSKETEHAGEISNSVAAPTGTTSESTESYTNHPLPNLVNVLVGIFLLLAITSQVLDF</sequence>
<name>A0A8B8PBC5_9MYRT</name>
<dbReference type="GO" id="GO:0006355">
    <property type="term" value="P:regulation of DNA-templated transcription"/>
    <property type="evidence" value="ECO:0007669"/>
    <property type="project" value="InterPro"/>
</dbReference>
<dbReference type="GeneID" id="115742024"/>
<reference evidence="9" key="1">
    <citation type="submission" date="2025-08" db="UniProtKB">
        <authorList>
            <consortium name="RefSeq"/>
        </authorList>
    </citation>
    <scope>IDENTIFICATION</scope>
    <source>
        <tissue evidence="9">Leaf</tissue>
    </source>
</reference>
<feature type="region of interest" description="Disordered" evidence="6">
    <location>
        <begin position="415"/>
        <end position="456"/>
    </location>
</feature>
<proteinExistence type="predicted"/>
<dbReference type="GO" id="GO:0005634">
    <property type="term" value="C:nucleus"/>
    <property type="evidence" value="ECO:0007669"/>
    <property type="project" value="UniProtKB-SubCell"/>
</dbReference>
<keyword evidence="3" id="KW-0238">DNA-binding</keyword>
<evidence type="ECO:0000256" key="6">
    <source>
        <dbReference type="SAM" id="MobiDB-lite"/>
    </source>
</evidence>